<dbReference type="AlphaFoldDB" id="A0A1I7YS87"/>
<reference evidence="2" key="1">
    <citation type="submission" date="2016-11" db="UniProtKB">
        <authorList>
            <consortium name="WormBaseParasite"/>
        </authorList>
    </citation>
    <scope>IDENTIFICATION</scope>
</reference>
<organism evidence="1 2">
    <name type="scientific">Steinernema glaseri</name>
    <dbReference type="NCBI Taxonomy" id="37863"/>
    <lineage>
        <taxon>Eukaryota</taxon>
        <taxon>Metazoa</taxon>
        <taxon>Ecdysozoa</taxon>
        <taxon>Nematoda</taxon>
        <taxon>Chromadorea</taxon>
        <taxon>Rhabditida</taxon>
        <taxon>Tylenchina</taxon>
        <taxon>Panagrolaimomorpha</taxon>
        <taxon>Strongyloidoidea</taxon>
        <taxon>Steinernematidae</taxon>
        <taxon>Steinernema</taxon>
    </lineage>
</organism>
<evidence type="ECO:0000313" key="1">
    <source>
        <dbReference type="Proteomes" id="UP000095287"/>
    </source>
</evidence>
<protein>
    <submittedName>
        <fullName evidence="2">Secreted protein</fullName>
    </submittedName>
</protein>
<name>A0A1I7YS87_9BILA</name>
<dbReference type="Proteomes" id="UP000095287">
    <property type="component" value="Unplaced"/>
</dbReference>
<accession>A0A1I7YS87</accession>
<keyword evidence="1" id="KW-1185">Reference proteome</keyword>
<sequence>MLKTILICCYCCSRAQGRRPRPKQVIKRQSLVTASTNDVRRRRRSPLRFACRRWIRTLDARSAESPIPLRFWKGRIRTGALEGTLPNRRHGFRL</sequence>
<proteinExistence type="predicted"/>
<evidence type="ECO:0000313" key="2">
    <source>
        <dbReference type="WBParaSite" id="L893_g19189.t1"/>
    </source>
</evidence>
<dbReference type="WBParaSite" id="L893_g19189.t1">
    <property type="protein sequence ID" value="L893_g19189.t1"/>
    <property type="gene ID" value="L893_g19189"/>
</dbReference>